<feature type="domain" description="Glycosyl transferase family 1" evidence="1">
    <location>
        <begin position="201"/>
        <end position="328"/>
    </location>
</feature>
<organism evidence="3 4">
    <name type="scientific">Fenollaria massiliensis</name>
    <dbReference type="NCBI Taxonomy" id="938288"/>
    <lineage>
        <taxon>Bacteria</taxon>
        <taxon>Bacillati</taxon>
        <taxon>Bacillota</taxon>
        <taxon>Clostridia</taxon>
        <taxon>Eubacteriales</taxon>
        <taxon>Fenollaria</taxon>
    </lineage>
</organism>
<evidence type="ECO:0000259" key="1">
    <source>
        <dbReference type="Pfam" id="PF00534"/>
    </source>
</evidence>
<evidence type="ECO:0000313" key="3">
    <source>
        <dbReference type="EMBL" id="UQK58843.1"/>
    </source>
</evidence>
<dbReference type="GO" id="GO:0016757">
    <property type="term" value="F:glycosyltransferase activity"/>
    <property type="evidence" value="ECO:0007669"/>
    <property type="project" value="InterPro"/>
</dbReference>
<dbReference type="Pfam" id="PF00534">
    <property type="entry name" value="Glycos_transf_1"/>
    <property type="match status" value="1"/>
</dbReference>
<dbReference type="Proteomes" id="UP000831151">
    <property type="component" value="Chromosome"/>
</dbReference>
<dbReference type="PANTHER" id="PTHR45871">
    <property type="entry name" value="N-ACETYLGLUCOSAMINYL-PHOSPHATIDYLINOSITOL BIOSYNTHETIC PROTEIN"/>
    <property type="match status" value="1"/>
</dbReference>
<dbReference type="RefSeq" id="WP_249242397.1">
    <property type="nucleotide sequence ID" value="NZ_CP096649.1"/>
</dbReference>
<dbReference type="CDD" id="cd03801">
    <property type="entry name" value="GT4_PimA-like"/>
    <property type="match status" value="1"/>
</dbReference>
<feature type="domain" description="Glycosyltransferase subfamily 4-like N-terminal" evidence="2">
    <location>
        <begin position="97"/>
        <end position="191"/>
    </location>
</feature>
<dbReference type="EMBL" id="CP096649">
    <property type="protein sequence ID" value="UQK58843.1"/>
    <property type="molecule type" value="Genomic_DNA"/>
</dbReference>
<dbReference type="InterPro" id="IPR028098">
    <property type="entry name" value="Glyco_trans_4-like_N"/>
</dbReference>
<dbReference type="SUPFAM" id="SSF53756">
    <property type="entry name" value="UDP-Glycosyltransferase/glycogen phosphorylase"/>
    <property type="match status" value="1"/>
</dbReference>
<dbReference type="InterPro" id="IPR001296">
    <property type="entry name" value="Glyco_trans_1"/>
</dbReference>
<reference evidence="3" key="1">
    <citation type="submission" date="2022-04" db="EMBL/GenBank/DDBJ databases">
        <title>Complete genome sequences of Ezakiella coagulans and Fenollaria massiliensis.</title>
        <authorList>
            <person name="France M.T."/>
            <person name="Clifford J."/>
            <person name="Narina S."/>
            <person name="Rutt L."/>
            <person name="Ravel J."/>
        </authorList>
    </citation>
    <scope>NUCLEOTIDE SEQUENCE</scope>
    <source>
        <strain evidence="3">C0061C2</strain>
    </source>
</reference>
<evidence type="ECO:0000313" key="4">
    <source>
        <dbReference type="Proteomes" id="UP000831151"/>
    </source>
</evidence>
<dbReference type="KEGG" id="fms:M1R53_06295"/>
<sequence length="402" mass="45795">MRVLHVLTQLPAKTGSGVYFANLISAFKAAGTQNAAIYGAEEKHRDLIDVDADVIEEVLYDTDEVPFHICGMSDIMPYKSTVYSEMSEDMIDTMLNAFRKRLIKVKNEFKPDIVISHHLMFLTDLVREIFDNVKVVGISHGTDMRQIIQHERFLKRLTHLKSLDQVLTVTPAEHEQIEEILGIAKEKIHLVGGAYNDKVFYPNKNHKNDGKIRLMFAGKIVESKGVFALAATLPYLEKNHDNVEMHIIGNASKEDKEKMMMEANYSKNLYIRDAENQLLMAKDLRRSDIFILPSYFEALGLVAIEALACHKLVVASEIDGLRQLLGEKLVNSGIIEFTKLPRIRDVDKPYTEDIHAYVERLAANIEKQIARLDDNLFTEEISKDLHEYSWANLGKRILGIIK</sequence>
<evidence type="ECO:0000259" key="2">
    <source>
        <dbReference type="Pfam" id="PF13439"/>
    </source>
</evidence>
<dbReference type="PANTHER" id="PTHR45871:SF1">
    <property type="entry name" value="PHOSPHATIDYLINOSITOL N-ACETYLGLUCOSAMINYLTRANSFERASE SUBUNIT A"/>
    <property type="match status" value="1"/>
</dbReference>
<accession>A0A9E7DJ08</accession>
<protein>
    <submittedName>
        <fullName evidence="3">Glycosyltransferase family 4 protein</fullName>
    </submittedName>
</protein>
<proteinExistence type="predicted"/>
<dbReference type="Pfam" id="PF13439">
    <property type="entry name" value="Glyco_transf_4"/>
    <property type="match status" value="1"/>
</dbReference>
<name>A0A9E7DJ08_9FIRM</name>
<keyword evidence="4" id="KW-1185">Reference proteome</keyword>
<gene>
    <name evidence="3" type="ORF">M1R53_06295</name>
</gene>
<dbReference type="Gene3D" id="3.40.50.2000">
    <property type="entry name" value="Glycogen Phosphorylase B"/>
    <property type="match status" value="2"/>
</dbReference>
<dbReference type="AlphaFoldDB" id="A0A9E7DJ08"/>